<keyword evidence="4" id="KW-0378">Hydrolase</keyword>
<feature type="domain" description="Peptidase S54 rhomboid" evidence="8">
    <location>
        <begin position="76"/>
        <end position="219"/>
    </location>
</feature>
<keyword evidence="5 7" id="KW-1133">Transmembrane helix</keyword>
<sequence>MFIPLHDHNPLVHVRRQYVTWGIIALNVAVFLLVEGGGLSSALLATSALSYGLVPAVFFDLRELTPELAVIPESLSIVSYAFLHGSWLHLGGNMIFLWVFGDNVEDAMGHGRFAVFYLLCAAASGFVQAAIDPGSTVPIVGASGAVAGIIGAYLVLHPRVRVWVLALGRIPLRVPASWALVAWFGFQVAKALGDVGGGVAWWAHIGGFLAGALLIVPMRRRGVPLFDRGL</sequence>
<dbReference type="EMBL" id="JACFXV010000064">
    <property type="protein sequence ID" value="MBA5778941.1"/>
    <property type="molecule type" value="Genomic_DNA"/>
</dbReference>
<evidence type="ECO:0000313" key="9">
    <source>
        <dbReference type="EMBL" id="MBA5778941.1"/>
    </source>
</evidence>
<dbReference type="InterPro" id="IPR050925">
    <property type="entry name" value="Rhomboid_protease_S54"/>
</dbReference>
<evidence type="ECO:0000259" key="8">
    <source>
        <dbReference type="Pfam" id="PF01694"/>
    </source>
</evidence>
<dbReference type="InterPro" id="IPR035952">
    <property type="entry name" value="Rhomboid-like_sf"/>
</dbReference>
<dbReference type="SUPFAM" id="SSF144091">
    <property type="entry name" value="Rhomboid-like"/>
    <property type="match status" value="1"/>
</dbReference>
<reference evidence="9 10" key="1">
    <citation type="submission" date="2020-07" db="EMBL/GenBank/DDBJ databases">
        <title>Stappia sp., F7233, whole genome shotgun sequencing project.</title>
        <authorList>
            <person name="Jiang S."/>
            <person name="Liu Z.W."/>
            <person name="Du Z.J."/>
        </authorList>
    </citation>
    <scope>NUCLEOTIDE SEQUENCE [LARGE SCALE GENOMIC DNA]</scope>
    <source>
        <strain evidence="9 10">F7233</strain>
    </source>
</reference>
<feature type="transmembrane region" description="Helical" evidence="7">
    <location>
        <begin position="79"/>
        <end position="101"/>
    </location>
</feature>
<evidence type="ECO:0000313" key="10">
    <source>
        <dbReference type="Proteomes" id="UP000541109"/>
    </source>
</evidence>
<proteinExistence type="inferred from homology"/>
<protein>
    <submittedName>
        <fullName evidence="9">Rhomboid family intramembrane serine protease</fullName>
    </submittedName>
</protein>
<evidence type="ECO:0000256" key="2">
    <source>
        <dbReference type="ARBA" id="ARBA00009045"/>
    </source>
</evidence>
<keyword evidence="3 7" id="KW-0812">Transmembrane</keyword>
<dbReference type="AlphaFoldDB" id="A0A839AGX9"/>
<feature type="transmembrane region" description="Helical" evidence="7">
    <location>
        <begin position="18"/>
        <end position="34"/>
    </location>
</feature>
<keyword evidence="10" id="KW-1185">Reference proteome</keyword>
<evidence type="ECO:0000256" key="4">
    <source>
        <dbReference type="ARBA" id="ARBA00022801"/>
    </source>
</evidence>
<feature type="transmembrane region" description="Helical" evidence="7">
    <location>
        <begin position="137"/>
        <end position="156"/>
    </location>
</feature>
<evidence type="ECO:0000256" key="6">
    <source>
        <dbReference type="ARBA" id="ARBA00023136"/>
    </source>
</evidence>
<dbReference type="GO" id="GO:0016020">
    <property type="term" value="C:membrane"/>
    <property type="evidence" value="ECO:0007669"/>
    <property type="project" value="UniProtKB-SubCell"/>
</dbReference>
<comment type="subcellular location">
    <subcellularLocation>
        <location evidence="1">Membrane</location>
        <topology evidence="1">Multi-pass membrane protein</topology>
    </subcellularLocation>
</comment>
<dbReference type="GO" id="GO:0006508">
    <property type="term" value="P:proteolysis"/>
    <property type="evidence" value="ECO:0007669"/>
    <property type="project" value="UniProtKB-KW"/>
</dbReference>
<dbReference type="InterPro" id="IPR022764">
    <property type="entry name" value="Peptidase_S54_rhomboid_dom"/>
</dbReference>
<dbReference type="Gene3D" id="1.20.1540.10">
    <property type="entry name" value="Rhomboid-like"/>
    <property type="match status" value="1"/>
</dbReference>
<dbReference type="PANTHER" id="PTHR43731:SF14">
    <property type="entry name" value="PRESENILIN-ASSOCIATED RHOMBOID-LIKE PROTEIN, MITOCHONDRIAL"/>
    <property type="match status" value="1"/>
</dbReference>
<keyword evidence="9" id="KW-0645">Protease</keyword>
<dbReference type="Proteomes" id="UP000541109">
    <property type="component" value="Unassembled WGS sequence"/>
</dbReference>
<feature type="transmembrane region" description="Helical" evidence="7">
    <location>
        <begin position="113"/>
        <end position="131"/>
    </location>
</feature>
<gene>
    <name evidence="9" type="ORF">H2509_17575</name>
</gene>
<evidence type="ECO:0000256" key="3">
    <source>
        <dbReference type="ARBA" id="ARBA00022692"/>
    </source>
</evidence>
<feature type="transmembrane region" description="Helical" evidence="7">
    <location>
        <begin position="199"/>
        <end position="218"/>
    </location>
</feature>
<evidence type="ECO:0000256" key="1">
    <source>
        <dbReference type="ARBA" id="ARBA00004141"/>
    </source>
</evidence>
<organism evidence="9 10">
    <name type="scientific">Stappia albiluteola</name>
    <dbReference type="NCBI Taxonomy" id="2758565"/>
    <lineage>
        <taxon>Bacteria</taxon>
        <taxon>Pseudomonadati</taxon>
        <taxon>Pseudomonadota</taxon>
        <taxon>Alphaproteobacteria</taxon>
        <taxon>Hyphomicrobiales</taxon>
        <taxon>Stappiaceae</taxon>
        <taxon>Stappia</taxon>
    </lineage>
</organism>
<keyword evidence="6 7" id="KW-0472">Membrane</keyword>
<name>A0A839AGX9_9HYPH</name>
<evidence type="ECO:0000256" key="5">
    <source>
        <dbReference type="ARBA" id="ARBA00022989"/>
    </source>
</evidence>
<evidence type="ECO:0000256" key="7">
    <source>
        <dbReference type="SAM" id="Phobius"/>
    </source>
</evidence>
<dbReference type="PANTHER" id="PTHR43731">
    <property type="entry name" value="RHOMBOID PROTEASE"/>
    <property type="match status" value="1"/>
</dbReference>
<dbReference type="GO" id="GO:0004252">
    <property type="term" value="F:serine-type endopeptidase activity"/>
    <property type="evidence" value="ECO:0007669"/>
    <property type="project" value="InterPro"/>
</dbReference>
<dbReference type="RefSeq" id="WP_182167731.1">
    <property type="nucleotide sequence ID" value="NZ_JACFXV010000064.1"/>
</dbReference>
<comment type="similarity">
    <text evidence="2">Belongs to the peptidase S54 family.</text>
</comment>
<comment type="caution">
    <text evidence="9">The sequence shown here is derived from an EMBL/GenBank/DDBJ whole genome shotgun (WGS) entry which is preliminary data.</text>
</comment>
<dbReference type="Pfam" id="PF01694">
    <property type="entry name" value="Rhomboid"/>
    <property type="match status" value="1"/>
</dbReference>
<accession>A0A839AGX9</accession>